<dbReference type="GO" id="GO:0006357">
    <property type="term" value="P:regulation of transcription by RNA polymerase II"/>
    <property type="evidence" value="ECO:0007669"/>
    <property type="project" value="TreeGrafter"/>
</dbReference>
<evidence type="ECO:0000256" key="3">
    <source>
        <dbReference type="ARBA" id="ARBA00025734"/>
    </source>
</evidence>
<protein>
    <submittedName>
        <fullName evidence="4">Uncharacterized protein</fullName>
    </submittedName>
</protein>
<dbReference type="PANTHER" id="PTHR10276:SF3">
    <property type="entry name" value="CORE-BINDING FACTOR SUBUNIT BETA"/>
    <property type="match status" value="1"/>
</dbReference>
<reference evidence="4 5" key="1">
    <citation type="submission" date="2013-11" db="EMBL/GenBank/DDBJ databases">
        <title>Draft genome of the bovine lungworm Dictyocaulus viviparus.</title>
        <authorList>
            <person name="Mitreva M."/>
        </authorList>
    </citation>
    <scope>NUCLEOTIDE SEQUENCE [LARGE SCALE GENOMIC DNA]</scope>
    <source>
        <strain evidence="4 5">HannoverDv2000</strain>
    </source>
</reference>
<proteinExistence type="inferred from homology"/>
<evidence type="ECO:0000256" key="2">
    <source>
        <dbReference type="ARBA" id="ARBA00023242"/>
    </source>
</evidence>
<organism evidence="4 5">
    <name type="scientific">Dictyocaulus viviparus</name>
    <name type="common">Bovine lungworm</name>
    <dbReference type="NCBI Taxonomy" id="29172"/>
    <lineage>
        <taxon>Eukaryota</taxon>
        <taxon>Metazoa</taxon>
        <taxon>Ecdysozoa</taxon>
        <taxon>Nematoda</taxon>
        <taxon>Chromadorea</taxon>
        <taxon>Rhabditida</taxon>
        <taxon>Rhabditina</taxon>
        <taxon>Rhabditomorpha</taxon>
        <taxon>Strongyloidea</taxon>
        <taxon>Metastrongylidae</taxon>
        <taxon>Dictyocaulus</taxon>
    </lineage>
</organism>
<dbReference type="GO" id="GO:0003713">
    <property type="term" value="F:transcription coactivator activity"/>
    <property type="evidence" value="ECO:0007669"/>
    <property type="project" value="InterPro"/>
</dbReference>
<dbReference type="PANTHER" id="PTHR10276">
    <property type="entry name" value="CORE-BINDING FACTOR, BETA SUBUNIT"/>
    <property type="match status" value="1"/>
</dbReference>
<dbReference type="STRING" id="29172.A0A0D8XL43"/>
<keyword evidence="2" id="KW-0539">Nucleus</keyword>
<dbReference type="InterPro" id="IPR036552">
    <property type="entry name" value="CBF_bsu_sf"/>
</dbReference>
<dbReference type="AlphaFoldDB" id="A0A0D8XL43"/>
<dbReference type="Proteomes" id="UP000053766">
    <property type="component" value="Unassembled WGS sequence"/>
</dbReference>
<dbReference type="Gene3D" id="2.40.250.10">
    <property type="entry name" value="Core binding factor, beta subunit"/>
    <property type="match status" value="1"/>
</dbReference>
<comment type="subcellular location">
    <subcellularLocation>
        <location evidence="1">Nucleus</location>
    </subcellularLocation>
</comment>
<comment type="similarity">
    <text evidence="3">Belongs to the CBF-beta family.</text>
</comment>
<dbReference type="GO" id="GO:0043565">
    <property type="term" value="F:sequence-specific DNA binding"/>
    <property type="evidence" value="ECO:0007669"/>
    <property type="project" value="TreeGrafter"/>
</dbReference>
<gene>
    <name evidence="4" type="ORF">DICVIV_08614</name>
</gene>
<dbReference type="EMBL" id="KN716413">
    <property type="protein sequence ID" value="KJH45338.1"/>
    <property type="molecule type" value="Genomic_DNA"/>
</dbReference>
<evidence type="ECO:0000256" key="1">
    <source>
        <dbReference type="ARBA" id="ARBA00004123"/>
    </source>
</evidence>
<evidence type="ECO:0000313" key="4">
    <source>
        <dbReference type="EMBL" id="KJH45338.1"/>
    </source>
</evidence>
<dbReference type="Pfam" id="PF02312">
    <property type="entry name" value="CBF_beta"/>
    <property type="match status" value="1"/>
</dbReference>
<name>A0A0D8XL43_DICVI</name>
<dbReference type="SUPFAM" id="SSF50723">
    <property type="entry name" value="Core binding factor beta, CBF"/>
    <property type="match status" value="1"/>
</dbReference>
<accession>A0A0D8XL43</accession>
<reference evidence="5" key="2">
    <citation type="journal article" date="2016" name="Sci. Rep.">
        <title>Dictyocaulus viviparus genome, variome and transcriptome elucidate lungworm biology and support future intervention.</title>
        <authorList>
            <person name="McNulty S.N."/>
            <person name="Strube C."/>
            <person name="Rosa B.A."/>
            <person name="Martin J.C."/>
            <person name="Tyagi R."/>
            <person name="Choi Y.J."/>
            <person name="Wang Q."/>
            <person name="Hallsworth Pepin K."/>
            <person name="Zhang X."/>
            <person name="Ozersky P."/>
            <person name="Wilson R.K."/>
            <person name="Sternberg P.W."/>
            <person name="Gasser R.B."/>
            <person name="Mitreva M."/>
        </authorList>
    </citation>
    <scope>NUCLEOTIDE SEQUENCE [LARGE SCALE GENOMIC DNA]</scope>
    <source>
        <strain evidence="5">HannoverDv2000</strain>
    </source>
</reference>
<dbReference type="OrthoDB" id="5789213at2759"/>
<dbReference type="GO" id="GO:0016513">
    <property type="term" value="C:core-binding factor complex"/>
    <property type="evidence" value="ECO:0007669"/>
    <property type="project" value="TreeGrafter"/>
</dbReference>
<dbReference type="InterPro" id="IPR003417">
    <property type="entry name" value="CBF_beta"/>
</dbReference>
<evidence type="ECO:0000313" key="5">
    <source>
        <dbReference type="Proteomes" id="UP000053766"/>
    </source>
</evidence>
<sequence length="146" mass="16472">MLTDLVMLASVSNPREVFRTDEFLVLLAQPTNVRFSLFEHAPPVERREKFQEAIAQRKLALTFVEMGVNLALDISTSTSSATKIDFESFPFLFNGVLCTARGHMDSYLLTGRVQFRFCEDSNISKDATECWSSDQVNNLRAMGLPL</sequence>
<keyword evidence="5" id="KW-1185">Reference proteome</keyword>